<evidence type="ECO:0000256" key="6">
    <source>
        <dbReference type="RuleBase" id="RU000320"/>
    </source>
</evidence>
<dbReference type="Pfam" id="PF00361">
    <property type="entry name" value="Proton_antipo_M"/>
    <property type="match status" value="1"/>
</dbReference>
<keyword evidence="5" id="KW-1278">Translocase</keyword>
<evidence type="ECO:0000256" key="4">
    <source>
        <dbReference type="ARBA" id="ARBA00023136"/>
    </source>
</evidence>
<evidence type="ECO:0000256" key="1">
    <source>
        <dbReference type="ARBA" id="ARBA00004127"/>
    </source>
</evidence>
<evidence type="ECO:0000313" key="9">
    <source>
        <dbReference type="Proteomes" id="UP000192674"/>
    </source>
</evidence>
<evidence type="ECO:0000313" key="8">
    <source>
        <dbReference type="EMBL" id="SMD18062.1"/>
    </source>
</evidence>
<proteinExistence type="inferred from homology"/>
<dbReference type="Proteomes" id="UP000192674">
    <property type="component" value="Unassembled WGS sequence"/>
</dbReference>
<dbReference type="GO" id="GO:0048038">
    <property type="term" value="F:quinone binding"/>
    <property type="evidence" value="ECO:0007669"/>
    <property type="project" value="UniProtKB-KW"/>
</dbReference>
<keyword evidence="5" id="KW-0874">Quinone</keyword>
<feature type="transmembrane region" description="Helical" evidence="5">
    <location>
        <begin position="369"/>
        <end position="391"/>
    </location>
</feature>
<feature type="transmembrane region" description="Helical" evidence="5">
    <location>
        <begin position="446"/>
        <end position="468"/>
    </location>
</feature>
<comment type="subcellular location">
    <subcellularLocation>
        <location evidence="5">Cell membrane</location>
        <topology evidence="5">Multi-pass membrane protein</topology>
    </subcellularLocation>
    <subcellularLocation>
        <location evidence="1">Endomembrane system</location>
        <topology evidence="1">Multi-pass membrane protein</topology>
    </subcellularLocation>
    <subcellularLocation>
        <location evidence="6">Membrane</location>
        <topology evidence="6">Multi-pass membrane protein</topology>
    </subcellularLocation>
</comment>
<dbReference type="EC" id="7.1.1.-" evidence="5"/>
<dbReference type="HAMAP" id="MF_00445">
    <property type="entry name" value="NDH1_NuoN_1"/>
    <property type="match status" value="1"/>
</dbReference>
<keyword evidence="3 5" id="KW-1133">Transmembrane helix</keyword>
<keyword evidence="5" id="KW-0813">Transport</keyword>
<dbReference type="NCBIfam" id="TIGR01770">
    <property type="entry name" value="NDH_I_N"/>
    <property type="match status" value="1"/>
</dbReference>
<gene>
    <name evidence="5" type="primary">nuoN</name>
    <name evidence="8" type="ORF">SAMN05661093_05685</name>
</gene>
<dbReference type="GO" id="GO:0008137">
    <property type="term" value="F:NADH dehydrogenase (ubiquinone) activity"/>
    <property type="evidence" value="ECO:0007669"/>
    <property type="project" value="InterPro"/>
</dbReference>
<feature type="transmembrane region" description="Helical" evidence="5">
    <location>
        <begin position="122"/>
        <end position="142"/>
    </location>
</feature>
<dbReference type="OrthoDB" id="9811718at2"/>
<dbReference type="EMBL" id="FWXV01000005">
    <property type="protein sequence ID" value="SMD18062.1"/>
    <property type="molecule type" value="Genomic_DNA"/>
</dbReference>
<dbReference type="AlphaFoldDB" id="A0A1Y5XWV6"/>
<comment type="function">
    <text evidence="5">NDH-1 shuttles electrons from NADH, via FMN and iron-sulfur (Fe-S) centers, to quinones in the respiratory chain. The immediate electron acceptor for the enzyme in this species is believed to be a menaquinone. Couples the redox reaction to proton translocation (for every two electrons transferred, four hydrogen ions are translocated across the cytoplasmic membrane), and thus conserves the redox energy in a proton gradient.</text>
</comment>
<dbReference type="GO" id="GO:0042773">
    <property type="term" value="P:ATP synthesis coupled electron transport"/>
    <property type="evidence" value="ECO:0007669"/>
    <property type="project" value="InterPro"/>
</dbReference>
<feature type="transmembrane region" description="Helical" evidence="5">
    <location>
        <begin position="403"/>
        <end position="425"/>
    </location>
</feature>
<feature type="transmembrane region" description="Helical" evidence="5">
    <location>
        <begin position="262"/>
        <end position="282"/>
    </location>
</feature>
<keyword evidence="9" id="KW-1185">Reference proteome</keyword>
<feature type="transmembrane region" description="Helical" evidence="5">
    <location>
        <begin position="195"/>
        <end position="220"/>
    </location>
</feature>
<dbReference type="GO" id="GO:0005886">
    <property type="term" value="C:plasma membrane"/>
    <property type="evidence" value="ECO:0007669"/>
    <property type="project" value="UniProtKB-SubCell"/>
</dbReference>
<evidence type="ECO:0000256" key="3">
    <source>
        <dbReference type="ARBA" id="ARBA00022989"/>
    </source>
</evidence>
<feature type="transmembrane region" description="Helical" evidence="5">
    <location>
        <begin position="99"/>
        <end position="116"/>
    </location>
</feature>
<evidence type="ECO:0000256" key="2">
    <source>
        <dbReference type="ARBA" id="ARBA00022692"/>
    </source>
</evidence>
<accession>A0A1Y5XWV6</accession>
<keyword evidence="4 5" id="KW-0472">Membrane</keyword>
<feature type="transmembrane region" description="Helical" evidence="5">
    <location>
        <begin position="291"/>
        <end position="312"/>
    </location>
</feature>
<feature type="domain" description="NADH:quinone oxidoreductase/Mrp antiporter transmembrane" evidence="7">
    <location>
        <begin position="118"/>
        <end position="418"/>
    </location>
</feature>
<feature type="transmembrane region" description="Helical" evidence="5">
    <location>
        <begin position="232"/>
        <end position="256"/>
    </location>
</feature>
<feature type="transmembrane region" description="Helical" evidence="5">
    <location>
        <begin position="324"/>
        <end position="348"/>
    </location>
</feature>
<evidence type="ECO:0000259" key="7">
    <source>
        <dbReference type="Pfam" id="PF00361"/>
    </source>
</evidence>
<sequence length="474" mass="48857">MVQSVDYLAIAPPLILALCGLAALFLRYAAFVGLVLAGAFEVVLLTGDPRRTFCVDSSCSFVVDDFTLLFQTVMLIAGLVVVLMAQVEVRDTRLPSGEFHFLILAAMSGALTLAAGRDLVTLLVSLEVVSLPLFALVALRRYDGRSSEAGVKMFLVSVVSTAVMLFGISLVYGATGSLFLDRIGAVLATPSPLESVAAVGIVLVLVGFGFKVSAVPFHFWAPDTYQGSPVAVAAFLSVISKAAGFAGLALVLTIAFGPFAAVWGPLVAVLAAVSMTVGNLVALRQKTAMRLLAWSSIAQAGYMLAPLGAAGGGAPLNELVAATIGYVAIYAVMNIGVFAVISVVGWIGEHGGGALDDYRGLARTHPLTAVALAFFLACLAGLPPGLAGLFAKIVVFQGTILGGYGWLAVIMAVNTVIGLFYYLAWATRLFAPLPQGATFGRITRPVGAAIGVAAVGTVLVSFAPQLVLGISLGG</sequence>
<dbReference type="PANTHER" id="PTHR22773">
    <property type="entry name" value="NADH DEHYDROGENASE"/>
    <property type="match status" value="1"/>
</dbReference>
<keyword evidence="5" id="KW-0520">NAD</keyword>
<dbReference type="GO" id="GO:0012505">
    <property type="term" value="C:endomembrane system"/>
    <property type="evidence" value="ECO:0007669"/>
    <property type="project" value="UniProtKB-SubCell"/>
</dbReference>
<comment type="subunit">
    <text evidence="5">NDH-1 is composed of 14 different subunits. Subunits NuoA, H, J, K, L, M, N constitute the membrane sector of the complex.</text>
</comment>
<organism evidence="8 9">
    <name type="scientific">Kibdelosporangium aridum</name>
    <dbReference type="NCBI Taxonomy" id="2030"/>
    <lineage>
        <taxon>Bacteria</taxon>
        <taxon>Bacillati</taxon>
        <taxon>Actinomycetota</taxon>
        <taxon>Actinomycetes</taxon>
        <taxon>Pseudonocardiales</taxon>
        <taxon>Pseudonocardiaceae</taxon>
        <taxon>Kibdelosporangium</taxon>
    </lineage>
</organism>
<name>A0A1Y5XWV6_KIBAR</name>
<comment type="similarity">
    <text evidence="5">Belongs to the complex I subunit 2 family.</text>
</comment>
<dbReference type="InterPro" id="IPR010096">
    <property type="entry name" value="NADH-Q_OxRdtase_suN/2"/>
</dbReference>
<feature type="transmembrane region" description="Helical" evidence="5">
    <location>
        <begin position="68"/>
        <end position="87"/>
    </location>
</feature>
<dbReference type="RefSeq" id="WP_084429976.1">
    <property type="nucleotide sequence ID" value="NZ_FWXV01000005.1"/>
</dbReference>
<feature type="transmembrane region" description="Helical" evidence="5">
    <location>
        <begin position="154"/>
        <end position="175"/>
    </location>
</feature>
<keyword evidence="2 5" id="KW-0812">Transmembrane</keyword>
<keyword evidence="5" id="KW-1003">Cell membrane</keyword>
<comment type="catalytic activity">
    <reaction evidence="5">
        <text>a quinone + NADH + 5 H(+)(in) = a quinol + NAD(+) + 4 H(+)(out)</text>
        <dbReference type="Rhea" id="RHEA:57888"/>
        <dbReference type="ChEBI" id="CHEBI:15378"/>
        <dbReference type="ChEBI" id="CHEBI:24646"/>
        <dbReference type="ChEBI" id="CHEBI:57540"/>
        <dbReference type="ChEBI" id="CHEBI:57945"/>
        <dbReference type="ChEBI" id="CHEBI:132124"/>
    </reaction>
</comment>
<dbReference type="GO" id="GO:0050136">
    <property type="term" value="F:NADH dehydrogenase (quinone) (non-electrogenic) activity"/>
    <property type="evidence" value="ECO:0007669"/>
    <property type="project" value="UniProtKB-UniRule"/>
</dbReference>
<evidence type="ECO:0000256" key="5">
    <source>
        <dbReference type="HAMAP-Rule" id="MF_00445"/>
    </source>
</evidence>
<dbReference type="InterPro" id="IPR001750">
    <property type="entry name" value="ND/Mrp_TM"/>
</dbReference>
<protein>
    <recommendedName>
        <fullName evidence="5">NADH-quinone oxidoreductase subunit N</fullName>
        <ecNumber evidence="5">7.1.1.-</ecNumber>
    </recommendedName>
    <alternativeName>
        <fullName evidence="5">NADH dehydrogenase I subunit N</fullName>
    </alternativeName>
    <alternativeName>
        <fullName evidence="5">NDH-1 subunit N</fullName>
    </alternativeName>
</protein>
<reference evidence="8 9" key="1">
    <citation type="submission" date="2017-04" db="EMBL/GenBank/DDBJ databases">
        <authorList>
            <person name="Afonso C.L."/>
            <person name="Miller P.J."/>
            <person name="Scott M.A."/>
            <person name="Spackman E."/>
            <person name="Goraichik I."/>
            <person name="Dimitrov K.M."/>
            <person name="Suarez D.L."/>
            <person name="Swayne D.E."/>
        </authorList>
    </citation>
    <scope>NUCLEOTIDE SEQUENCE [LARGE SCALE GENOMIC DNA]</scope>
    <source>
        <strain evidence="8 9">DSM 43828</strain>
    </source>
</reference>